<evidence type="ECO:0000313" key="3">
    <source>
        <dbReference type="Proteomes" id="UP000216215"/>
    </source>
</evidence>
<keyword evidence="1" id="KW-1133">Transmembrane helix</keyword>
<sequence length="210" mass="22517">MPWSDTLVPYRRAAWLSGYAFAAILAGSEIVILALALNPNVNADYRAYYIDKTTTCLNRDAVGSYTLGETVSFRSDGAKRAASMKVCGWSGSAGDGTHSLGETSRLRLEIPPLGHGLAATLQMAAVIRPPQITQRVVISVNGVRAQAVTLSGKEPRMVTFIIPPAALGKTDTLDIAFDYLDGIPQTPAASNIYKRSIKLVSFRLDAVDTD</sequence>
<comment type="caution">
    <text evidence="2">The sequence shown here is derived from an EMBL/GenBank/DDBJ whole genome shotgun (WGS) entry which is preliminary data.</text>
</comment>
<keyword evidence="3" id="KW-1185">Reference proteome</keyword>
<evidence type="ECO:0000256" key="1">
    <source>
        <dbReference type="SAM" id="Phobius"/>
    </source>
</evidence>
<reference evidence="3" key="1">
    <citation type="submission" date="2017-08" db="EMBL/GenBank/DDBJ databases">
        <title>Mesorhizobium wenxinae sp. nov., a novel rhizobial species isolated from root nodules of chickpea (Cicer arietinum L.).</title>
        <authorList>
            <person name="Zhang J."/>
        </authorList>
    </citation>
    <scope>NUCLEOTIDE SEQUENCE [LARGE SCALE GENOMIC DNA]</scope>
    <source>
        <strain evidence="3">USDA 3392</strain>
    </source>
</reference>
<proteinExistence type="predicted"/>
<dbReference type="Proteomes" id="UP000216215">
    <property type="component" value="Unassembled WGS sequence"/>
</dbReference>
<keyword evidence="1" id="KW-0812">Transmembrane</keyword>
<dbReference type="AlphaFoldDB" id="A0AB36R883"/>
<evidence type="ECO:0000313" key="2">
    <source>
        <dbReference type="EMBL" id="PAQ00984.1"/>
    </source>
</evidence>
<protein>
    <submittedName>
        <fullName evidence="2">Uncharacterized protein</fullName>
    </submittedName>
</protein>
<accession>A0AB36R883</accession>
<keyword evidence="1" id="KW-0472">Membrane</keyword>
<organism evidence="2 3">
    <name type="scientific">Mesorhizobium mediterraneum</name>
    <dbReference type="NCBI Taxonomy" id="43617"/>
    <lineage>
        <taxon>Bacteria</taxon>
        <taxon>Pseudomonadati</taxon>
        <taxon>Pseudomonadota</taxon>
        <taxon>Alphaproteobacteria</taxon>
        <taxon>Hyphomicrobiales</taxon>
        <taxon>Phyllobacteriaceae</taxon>
        <taxon>Mesorhizobium</taxon>
    </lineage>
</organism>
<dbReference type="EMBL" id="NPKI01000018">
    <property type="protein sequence ID" value="PAQ00984.1"/>
    <property type="molecule type" value="Genomic_DNA"/>
</dbReference>
<feature type="transmembrane region" description="Helical" evidence="1">
    <location>
        <begin position="12"/>
        <end position="37"/>
    </location>
</feature>
<name>A0AB36R883_9HYPH</name>
<gene>
    <name evidence="2" type="ORF">CIT25_16685</name>
</gene>
<dbReference type="RefSeq" id="WP_095485656.1">
    <property type="nucleotide sequence ID" value="NZ_CP088151.1"/>
</dbReference>